<reference evidence="8" key="1">
    <citation type="submission" date="2009-08" db="EMBL/GenBank/DDBJ databases">
        <title>Annotation of Salpingoeca rosetta.</title>
        <authorList>
            <consortium name="The Broad Institute Genome Sequencing Platform"/>
            <person name="Russ C."/>
            <person name="Cuomo C."/>
            <person name="Burger G."/>
            <person name="Gray M.W."/>
            <person name="Holland P.W.H."/>
            <person name="King N."/>
            <person name="Lang F.B.F."/>
            <person name="Roger A.J."/>
            <person name="Ruiz-Trillo I."/>
            <person name="Young S.K."/>
            <person name="Zeng Q."/>
            <person name="Gargeya S."/>
            <person name="Alvarado L."/>
            <person name="Berlin A."/>
            <person name="Chapman S.B."/>
            <person name="Chen Z."/>
            <person name="Freedman E."/>
            <person name="Gellesch M."/>
            <person name="Goldberg J."/>
            <person name="Griggs A."/>
            <person name="Gujja S."/>
            <person name="Heilman E."/>
            <person name="Heiman D."/>
            <person name="Howarth C."/>
            <person name="Mehta T."/>
            <person name="Neiman D."/>
            <person name="Pearson M."/>
            <person name="Roberts A."/>
            <person name="Saif S."/>
            <person name="Shea T."/>
            <person name="Shenoy N."/>
            <person name="Sisk P."/>
            <person name="Stolte C."/>
            <person name="Sykes S."/>
            <person name="White J."/>
            <person name="Yandava C."/>
            <person name="Haas B."/>
            <person name="Nusbaum C."/>
            <person name="Birren B."/>
        </authorList>
    </citation>
    <scope>NUCLEOTIDE SEQUENCE [LARGE SCALE GENOMIC DNA]</scope>
    <source>
        <strain evidence="8">ATCC 50818</strain>
    </source>
</reference>
<dbReference type="GeneID" id="16070609"/>
<comment type="subcellular location">
    <subcellularLocation>
        <location evidence="2">Cytoplasm</location>
    </subcellularLocation>
    <subcellularLocation>
        <location evidence="1">Nucleus</location>
    </subcellularLocation>
</comment>
<keyword evidence="5" id="KW-0653">Protein transport</keyword>
<dbReference type="Gene3D" id="1.25.10.10">
    <property type="entry name" value="Leucine-rich Repeat Variant"/>
    <property type="match status" value="1"/>
</dbReference>
<keyword evidence="6" id="KW-0539">Nucleus</keyword>
<evidence type="ECO:0000256" key="3">
    <source>
        <dbReference type="ARBA" id="ARBA00022448"/>
    </source>
</evidence>
<dbReference type="AlphaFoldDB" id="F2ULJ6"/>
<evidence type="ECO:0000256" key="1">
    <source>
        <dbReference type="ARBA" id="ARBA00004123"/>
    </source>
</evidence>
<dbReference type="SUPFAM" id="SSF48371">
    <property type="entry name" value="ARM repeat"/>
    <property type="match status" value="1"/>
</dbReference>
<keyword evidence="4" id="KW-0963">Cytoplasm</keyword>
<evidence type="ECO:0000313" key="9">
    <source>
        <dbReference type="Proteomes" id="UP000007799"/>
    </source>
</evidence>
<sequence>MEDAVDPGELAATLAATMSADQAEIARAEQALRVFATSPNSFALTLLFLQQSPDHAALHKAAIISLKNFLALHWQALSQDTQTQVIDMLFSSIFTAESKSIARLLVACLGFALDTLERALHATPFVIQKVQQYWEEGNEQQVITSLRSLKACVRVLAMREFSDNADVRQQLQNIFNGCVDLVDRCSGAASFGVLKILMGLLRFIAISAKTTAALFSSPENVEQLHQALLKVIREDQSLVTPETELLFWKAKARAVDTWSFQVLDCFENAEGNEETMQQILMTVAPDYIETLLNLLLASAPTGDWSSLELRAYEQCMSTTMDTLVTQVCKREQLFAILRDQEGCIPTLLGQVLLDHLKLQPSDEGLLHESVTELAYRNSSELKLALSCPHGHDSVDECEDVCSLFQTQDLLADITSRSSAMRLVRELLKLSNAETVENYIQYLRSEFSACDPRSIASSSSSSSSPSSIAAVTSLLSRRMALTRAAAAAADVIRHTLPAAAVDIEDITRNVLHEDVLLDGSPIAVHLRALAALVIGRIASLMLALDRFDIWRDSVAVLTRAMTDPELPVREHAQIGFVDAVCHIELSAKLRDVVPSLLNDLADRIVALDLDATGQQLVVAFTACINAHSSRLGSPGPDMTNPDHAIGGVDTVLALRGEGVIDDEVGGYVC</sequence>
<evidence type="ECO:0000256" key="5">
    <source>
        <dbReference type="ARBA" id="ARBA00022927"/>
    </source>
</evidence>
<dbReference type="PROSITE" id="PS50166">
    <property type="entry name" value="IMPORTIN_B_NT"/>
    <property type="match status" value="1"/>
</dbReference>
<protein>
    <recommendedName>
        <fullName evidence="7">Importin N-terminal domain-containing protein</fullName>
    </recommendedName>
</protein>
<evidence type="ECO:0000259" key="7">
    <source>
        <dbReference type="PROSITE" id="PS50166"/>
    </source>
</evidence>
<feature type="domain" description="Importin N-terminal" evidence="7">
    <location>
        <begin position="28"/>
        <end position="95"/>
    </location>
</feature>
<dbReference type="GO" id="GO:0031267">
    <property type="term" value="F:small GTPase binding"/>
    <property type="evidence" value="ECO:0007669"/>
    <property type="project" value="InterPro"/>
</dbReference>
<evidence type="ECO:0000256" key="2">
    <source>
        <dbReference type="ARBA" id="ARBA00004496"/>
    </source>
</evidence>
<dbReference type="EMBL" id="GL832980">
    <property type="protein sequence ID" value="EGD77995.1"/>
    <property type="molecule type" value="Genomic_DNA"/>
</dbReference>
<dbReference type="InParanoid" id="F2ULJ6"/>
<name>F2ULJ6_SALR5</name>
<dbReference type="InterPro" id="IPR016024">
    <property type="entry name" value="ARM-type_fold"/>
</dbReference>
<evidence type="ECO:0000256" key="6">
    <source>
        <dbReference type="ARBA" id="ARBA00023242"/>
    </source>
</evidence>
<dbReference type="InterPro" id="IPR001494">
    <property type="entry name" value="Importin-beta_N"/>
</dbReference>
<keyword evidence="3" id="KW-0813">Transport</keyword>
<dbReference type="GO" id="GO:0006606">
    <property type="term" value="P:protein import into nucleus"/>
    <property type="evidence" value="ECO:0007669"/>
    <property type="project" value="TreeGrafter"/>
</dbReference>
<dbReference type="GO" id="GO:0005829">
    <property type="term" value="C:cytosol"/>
    <property type="evidence" value="ECO:0007669"/>
    <property type="project" value="TreeGrafter"/>
</dbReference>
<keyword evidence="9" id="KW-1185">Reference proteome</keyword>
<proteinExistence type="predicted"/>
<gene>
    <name evidence="8" type="ORF">PTSG_12904</name>
</gene>
<dbReference type="KEGG" id="sre:PTSG_12904"/>
<dbReference type="InterPro" id="IPR011989">
    <property type="entry name" value="ARM-like"/>
</dbReference>
<dbReference type="Pfam" id="PF03810">
    <property type="entry name" value="IBN_N"/>
    <property type="match status" value="1"/>
</dbReference>
<dbReference type="GO" id="GO:0005635">
    <property type="term" value="C:nuclear envelope"/>
    <property type="evidence" value="ECO:0007669"/>
    <property type="project" value="TreeGrafter"/>
</dbReference>
<evidence type="ECO:0000313" key="8">
    <source>
        <dbReference type="EMBL" id="EGD77995.1"/>
    </source>
</evidence>
<dbReference type="Proteomes" id="UP000007799">
    <property type="component" value="Unassembled WGS sequence"/>
</dbReference>
<dbReference type="PANTHER" id="PTHR10997:SF18">
    <property type="entry name" value="D-IMPORTIN 7_RANBP7"/>
    <property type="match status" value="1"/>
</dbReference>
<dbReference type="PANTHER" id="PTHR10997">
    <property type="entry name" value="IMPORTIN-7, 8, 11"/>
    <property type="match status" value="1"/>
</dbReference>
<dbReference type="RefSeq" id="XP_004990057.1">
    <property type="nucleotide sequence ID" value="XM_004990000.1"/>
</dbReference>
<evidence type="ECO:0000256" key="4">
    <source>
        <dbReference type="ARBA" id="ARBA00022490"/>
    </source>
</evidence>
<accession>F2ULJ6</accession>
<dbReference type="STRING" id="946362.F2ULJ6"/>
<organism evidence="9">
    <name type="scientific">Salpingoeca rosetta (strain ATCC 50818 / BSB-021)</name>
    <dbReference type="NCBI Taxonomy" id="946362"/>
    <lineage>
        <taxon>Eukaryota</taxon>
        <taxon>Choanoflagellata</taxon>
        <taxon>Craspedida</taxon>
        <taxon>Salpingoecidae</taxon>
        <taxon>Salpingoeca</taxon>
    </lineage>
</organism>